<keyword evidence="2" id="KW-1185">Reference proteome</keyword>
<dbReference type="STRING" id="1888891.DSOL_1126"/>
<gene>
    <name evidence="1" type="ORF">DSOL_1126</name>
</gene>
<sequence length="204" mass="22628">MINKNKKKPIKAIVLTILLTICLVGAGAEYFFGGTSTIPSSSSSNSDYNSFKNQVNALNQQLKSNPNDISLQQDLGNAYYDLAAVAQNVAPTEAREDYMLAIKYYQNVLNTKQDINVLTDMATAAFFSGQNDLAEKSFKEALTQKPDFQQAMFNYGVFLSEVKKDYSTAISVWQTALDKEPNGSNADRLRQLIPQAKDMQANQQ</sequence>
<dbReference type="AlphaFoldDB" id="A0A1Q8R0B2"/>
<accession>A0A1Q8R0B2</accession>
<evidence type="ECO:0000313" key="1">
    <source>
        <dbReference type="EMBL" id="OLN33015.1"/>
    </source>
</evidence>
<dbReference type="RefSeq" id="WP_235838705.1">
    <property type="nucleotide sequence ID" value="NZ_MLBF01000005.1"/>
</dbReference>
<dbReference type="EMBL" id="MLBF01000005">
    <property type="protein sequence ID" value="OLN33015.1"/>
    <property type="molecule type" value="Genomic_DNA"/>
</dbReference>
<proteinExistence type="predicted"/>
<organism evidence="1 2">
    <name type="scientific">Desulfosporosinus metallidurans</name>
    <dbReference type="NCBI Taxonomy" id="1888891"/>
    <lineage>
        <taxon>Bacteria</taxon>
        <taxon>Bacillati</taxon>
        <taxon>Bacillota</taxon>
        <taxon>Clostridia</taxon>
        <taxon>Eubacteriales</taxon>
        <taxon>Desulfitobacteriaceae</taxon>
        <taxon>Desulfosporosinus</taxon>
    </lineage>
</organism>
<evidence type="ECO:0000313" key="2">
    <source>
        <dbReference type="Proteomes" id="UP000186102"/>
    </source>
</evidence>
<dbReference type="Gene3D" id="1.25.40.10">
    <property type="entry name" value="Tetratricopeptide repeat domain"/>
    <property type="match status" value="1"/>
</dbReference>
<comment type="caution">
    <text evidence="1">The sequence shown here is derived from an EMBL/GenBank/DDBJ whole genome shotgun (WGS) entry which is preliminary data.</text>
</comment>
<protein>
    <submittedName>
        <fullName evidence="1">TPR domain protein</fullName>
    </submittedName>
</protein>
<reference evidence="1 2" key="1">
    <citation type="submission" date="2016-09" db="EMBL/GenBank/DDBJ databases">
        <title>Complete genome of Desulfosporosinus sp. OL.</title>
        <authorList>
            <person name="Mardanov A."/>
            <person name="Beletsky A."/>
            <person name="Panova A."/>
            <person name="Karnachuk O."/>
            <person name="Ravin N."/>
        </authorList>
    </citation>
    <scope>NUCLEOTIDE SEQUENCE [LARGE SCALE GENOMIC DNA]</scope>
    <source>
        <strain evidence="1 2">OL</strain>
    </source>
</reference>
<dbReference type="InterPro" id="IPR011990">
    <property type="entry name" value="TPR-like_helical_dom_sf"/>
</dbReference>
<name>A0A1Q8R0B2_9FIRM</name>
<dbReference type="SUPFAM" id="SSF48452">
    <property type="entry name" value="TPR-like"/>
    <property type="match status" value="1"/>
</dbReference>
<dbReference type="Proteomes" id="UP000186102">
    <property type="component" value="Unassembled WGS sequence"/>
</dbReference>